<sequence length="722" mass="77830">MLSHETLLKAYIFDYLKKTGFVDTCHNFVEECKDLPIINTAKDSSRANAFIPNISNTHKTPRSSPAETSTAKDSTEGSKKPSSSAAGTPESDTCHHLPSVNVPFDIPNGFLLQWWCIFWDVYAANLERPKFGAVSERVRAYVQQQQKLKAGKGAANRAMLNANGKRAASSQDTTEVDPTNPSFTAPIIDADALNPAKHLRINRDGECSPQSAALIEMFSMPSDDDTVRIYDSNQQHQNQAGGARPATQEPAPAPAAAAAPMATRGNSSISEFTRGLGVNISPSGGHTISEEYTGFLSNSLKIVAESQASLGNATANDPAAKESNLNGARIESSNNATGAKPKRISRNNSRIGTNSTSISASPPSQTGPVRHNLSTVMAAAAELTAEARDSGSMQVDSAQRQSQHIQSQGVSRLAQKTPVYTSPQICSGTIPHIVPTHRANSQHISSPITAGSMVAPGTHLFQAVQQRLISPPPPSALPMASPTVAHRGVLNDVRHKTMGSPQHSVHNPNALQQRVGSANFQQHQKQQMPPPPMPDTIPNQTVPPNYGSSNTNMAPGLITLSPGSFATAVLNAGITHGQSMIVSPSSMQSRMQQYQQQISGNHEHASQDPQQQHQSIQQQLMNQQQMQQYIAMSNMQGVDKMDGAQPHVSGDSSHPQINPHSIVSTPVSGRGAGGFQATVPLQIAASEQNRYVQWQHQHQQQQQHKTQQLHQKQQRQQQQQHV</sequence>
<proteinExistence type="predicted"/>
<evidence type="ECO:0000313" key="1">
    <source>
        <dbReference type="EMBL" id="KAJ1891258.1"/>
    </source>
</evidence>
<gene>
    <name evidence="1" type="ORF">LPJ66_007026</name>
</gene>
<feature type="non-terminal residue" evidence="1">
    <location>
        <position position="722"/>
    </location>
</feature>
<dbReference type="EMBL" id="JANBPG010001192">
    <property type="protein sequence ID" value="KAJ1891258.1"/>
    <property type="molecule type" value="Genomic_DNA"/>
</dbReference>
<keyword evidence="2" id="KW-1185">Reference proteome</keyword>
<comment type="caution">
    <text evidence="1">The sequence shown here is derived from an EMBL/GenBank/DDBJ whole genome shotgun (WGS) entry which is preliminary data.</text>
</comment>
<dbReference type="Proteomes" id="UP001150581">
    <property type="component" value="Unassembled WGS sequence"/>
</dbReference>
<protein>
    <submittedName>
        <fullName evidence="1">Uncharacterized protein</fullName>
    </submittedName>
</protein>
<evidence type="ECO:0000313" key="2">
    <source>
        <dbReference type="Proteomes" id="UP001150581"/>
    </source>
</evidence>
<accession>A0ACC1ICI4</accession>
<organism evidence="1 2">
    <name type="scientific">Kickxella alabastrina</name>
    <dbReference type="NCBI Taxonomy" id="61397"/>
    <lineage>
        <taxon>Eukaryota</taxon>
        <taxon>Fungi</taxon>
        <taxon>Fungi incertae sedis</taxon>
        <taxon>Zoopagomycota</taxon>
        <taxon>Kickxellomycotina</taxon>
        <taxon>Kickxellomycetes</taxon>
        <taxon>Kickxellales</taxon>
        <taxon>Kickxellaceae</taxon>
        <taxon>Kickxella</taxon>
    </lineage>
</organism>
<reference evidence="1" key="1">
    <citation type="submission" date="2022-07" db="EMBL/GenBank/DDBJ databases">
        <title>Phylogenomic reconstructions and comparative analyses of Kickxellomycotina fungi.</title>
        <authorList>
            <person name="Reynolds N.K."/>
            <person name="Stajich J.E."/>
            <person name="Barry K."/>
            <person name="Grigoriev I.V."/>
            <person name="Crous P."/>
            <person name="Smith M.E."/>
        </authorList>
    </citation>
    <scope>NUCLEOTIDE SEQUENCE</scope>
    <source>
        <strain evidence="1">Benny 63K</strain>
    </source>
</reference>
<name>A0ACC1ICI4_9FUNG</name>